<dbReference type="InterPro" id="IPR011993">
    <property type="entry name" value="PH-like_dom_sf"/>
</dbReference>
<dbReference type="eggNOG" id="KOG4458">
    <property type="taxonomic scope" value="Eukaryota"/>
</dbReference>
<evidence type="ECO:0000256" key="1">
    <source>
        <dbReference type="ARBA" id="ARBA00023054"/>
    </source>
</evidence>
<reference evidence="5" key="1">
    <citation type="submission" date="2011-08" db="EMBL/GenBank/DDBJ databases">
        <authorList>
            <person name="Rombauts S."/>
        </authorList>
    </citation>
    <scope>NUCLEOTIDE SEQUENCE</scope>
    <source>
        <strain evidence="5">London</strain>
    </source>
</reference>
<dbReference type="InterPro" id="IPR051133">
    <property type="entry name" value="Adapter_Engulfment-Domain"/>
</dbReference>
<protein>
    <recommendedName>
        <fullName evidence="3">PID domain-containing protein</fullName>
    </recommendedName>
</protein>
<feature type="region of interest" description="Disordered" evidence="2">
    <location>
        <begin position="163"/>
        <end position="220"/>
    </location>
</feature>
<organism evidence="4 5">
    <name type="scientific">Tetranychus urticae</name>
    <name type="common">Two-spotted spider mite</name>
    <dbReference type="NCBI Taxonomy" id="32264"/>
    <lineage>
        <taxon>Eukaryota</taxon>
        <taxon>Metazoa</taxon>
        <taxon>Ecdysozoa</taxon>
        <taxon>Arthropoda</taxon>
        <taxon>Chelicerata</taxon>
        <taxon>Arachnida</taxon>
        <taxon>Acari</taxon>
        <taxon>Acariformes</taxon>
        <taxon>Trombidiformes</taxon>
        <taxon>Prostigmata</taxon>
        <taxon>Eleutherengona</taxon>
        <taxon>Raphignathae</taxon>
        <taxon>Tetranychoidea</taxon>
        <taxon>Tetranychidae</taxon>
        <taxon>Tetranychus</taxon>
    </lineage>
</organism>
<dbReference type="EnsemblMetazoa" id="tetur29g01110.1">
    <property type="protein sequence ID" value="tetur29g01110.1"/>
    <property type="gene ID" value="tetur29g01110"/>
</dbReference>
<dbReference type="STRING" id="32264.T1L040"/>
<dbReference type="eggNOG" id="KOG4815">
    <property type="taxonomic scope" value="Eukaryota"/>
</dbReference>
<evidence type="ECO:0000259" key="3">
    <source>
        <dbReference type="PROSITE" id="PS01179"/>
    </source>
</evidence>
<dbReference type="PANTHER" id="PTHR11232:SF17">
    <property type="entry name" value="CAPON-LIKE PROTEIN"/>
    <property type="match status" value="1"/>
</dbReference>
<dbReference type="Gene3D" id="2.30.29.30">
    <property type="entry name" value="Pleckstrin-homology domain (PH domain)/Phosphotyrosine-binding domain (PTB)"/>
    <property type="match status" value="1"/>
</dbReference>
<name>T1L040_TETUR</name>
<keyword evidence="5" id="KW-1185">Reference proteome</keyword>
<dbReference type="EMBL" id="CAEY01000762">
    <property type="status" value="NOT_ANNOTATED_CDS"/>
    <property type="molecule type" value="Genomic_DNA"/>
</dbReference>
<sequence>MPSRKYIYLDEYDSRIALYSDEAFQHGITFNAKFIGVCEVPRPNSRVEIVAAMRRIRHEFKSKAIKKRKVTIEISLEGVKVGLREKAKVATRVTLMHHPIYRIFYVSHDSLDMKIFSYIARESNVFKCCVFKTPKKSQAMRIVRTIGQAFEVCHKLSVPYNTTGSIQDESSPNRNQRSVTTNPIGNKRATDNESLGSPTNTESSLTPVSPTSKNRLMRVA</sequence>
<accession>T1L040</accession>
<evidence type="ECO:0000313" key="5">
    <source>
        <dbReference type="Proteomes" id="UP000015104"/>
    </source>
</evidence>
<evidence type="ECO:0000256" key="2">
    <source>
        <dbReference type="SAM" id="MobiDB-lite"/>
    </source>
</evidence>
<proteinExistence type="predicted"/>
<dbReference type="FunFam" id="2.30.29.30:FF:000124">
    <property type="entry name" value="carboxyl-terminal PDZ ligand of neuronal nitric oxide synthase protein-like"/>
    <property type="match status" value="1"/>
</dbReference>
<dbReference type="SMART" id="SM00462">
    <property type="entry name" value="PTB"/>
    <property type="match status" value="1"/>
</dbReference>
<feature type="domain" description="PID" evidence="3">
    <location>
        <begin position="27"/>
        <end position="155"/>
    </location>
</feature>
<reference evidence="4" key="2">
    <citation type="submission" date="2015-06" db="UniProtKB">
        <authorList>
            <consortium name="EnsemblMetazoa"/>
        </authorList>
    </citation>
    <scope>IDENTIFICATION</scope>
</reference>
<feature type="compositionally biased region" description="Polar residues" evidence="2">
    <location>
        <begin position="163"/>
        <end position="184"/>
    </location>
</feature>
<dbReference type="GO" id="GO:0050998">
    <property type="term" value="F:nitric-oxide synthase binding"/>
    <property type="evidence" value="ECO:0007669"/>
    <property type="project" value="TreeGrafter"/>
</dbReference>
<dbReference type="Pfam" id="PF00640">
    <property type="entry name" value="PID"/>
    <property type="match status" value="1"/>
</dbReference>
<evidence type="ECO:0000313" key="4">
    <source>
        <dbReference type="EnsemblMetazoa" id="tetur29g01110.1"/>
    </source>
</evidence>
<feature type="compositionally biased region" description="Polar residues" evidence="2">
    <location>
        <begin position="192"/>
        <end position="214"/>
    </location>
</feature>
<dbReference type="InterPro" id="IPR006020">
    <property type="entry name" value="PTB/PI_dom"/>
</dbReference>
<dbReference type="PANTHER" id="PTHR11232">
    <property type="entry name" value="PHOSPHOTYROSINE INTERACTION DOMAIN-CONTAINING FAMILY MEMBER"/>
    <property type="match status" value="1"/>
</dbReference>
<keyword evidence="1" id="KW-0175">Coiled coil</keyword>
<dbReference type="HOGENOM" id="CLU_109541_0_0_1"/>
<dbReference type="SUPFAM" id="SSF50729">
    <property type="entry name" value="PH domain-like"/>
    <property type="match status" value="1"/>
</dbReference>
<dbReference type="EMBL" id="CAEY01000761">
    <property type="status" value="NOT_ANNOTATED_CDS"/>
    <property type="molecule type" value="Genomic_DNA"/>
</dbReference>
<dbReference type="Proteomes" id="UP000015104">
    <property type="component" value="Unassembled WGS sequence"/>
</dbReference>
<dbReference type="PROSITE" id="PS01179">
    <property type="entry name" value="PID"/>
    <property type="match status" value="1"/>
</dbReference>
<dbReference type="AlphaFoldDB" id="T1L040"/>